<dbReference type="RefSeq" id="WP_377185067.1">
    <property type="nucleotide sequence ID" value="NZ_JBHUPD010000002.1"/>
</dbReference>
<gene>
    <name evidence="1" type="ORF">ACFS5N_10475</name>
</gene>
<keyword evidence="2" id="KW-1185">Reference proteome</keyword>
<name>A0ABW5YBX6_9SPHI</name>
<evidence type="ECO:0000313" key="1">
    <source>
        <dbReference type="EMBL" id="MFD2872893.1"/>
    </source>
</evidence>
<accession>A0ABW5YBX6</accession>
<protein>
    <recommendedName>
        <fullName evidence="3">Universal stress protein family protein</fullName>
    </recommendedName>
</protein>
<evidence type="ECO:0000313" key="2">
    <source>
        <dbReference type="Proteomes" id="UP001597557"/>
    </source>
</evidence>
<dbReference type="SUPFAM" id="SSF52402">
    <property type="entry name" value="Adenine nucleotide alpha hydrolases-like"/>
    <property type="match status" value="1"/>
</dbReference>
<sequence>MKKIILINDGSTAVDAAAKMAFQIAGDMQAEILIVQTYNERKTSAVKMLAGLRTAAVRDTQTETNRLVRMLQYVNEGRHGYQPSISATSLKLTDAAGMAELALRTNCWLIIRGCGQMPAGQASLDFQSLLDRLRCPLLLVPEGWATHPIRRITYMADVRYCQVNIMRYLANWAIASKAGLSLAHFSKNGLPPIAESYGLGLFADIVRQLPACSLTFNNIRDPDIHKATDVLINGLHSDLFVLVNRRYHFKEIIGDRLTDKLPEDLGIPLLFFPL</sequence>
<organism evidence="1 2">
    <name type="scientific">Mucilaginibacter ximonensis</name>
    <dbReference type="NCBI Taxonomy" id="538021"/>
    <lineage>
        <taxon>Bacteria</taxon>
        <taxon>Pseudomonadati</taxon>
        <taxon>Bacteroidota</taxon>
        <taxon>Sphingobacteriia</taxon>
        <taxon>Sphingobacteriales</taxon>
        <taxon>Sphingobacteriaceae</taxon>
        <taxon>Mucilaginibacter</taxon>
    </lineage>
</organism>
<dbReference type="EMBL" id="JBHUPD010000002">
    <property type="protein sequence ID" value="MFD2872893.1"/>
    <property type="molecule type" value="Genomic_DNA"/>
</dbReference>
<proteinExistence type="predicted"/>
<dbReference type="Proteomes" id="UP001597557">
    <property type="component" value="Unassembled WGS sequence"/>
</dbReference>
<reference evidence="2" key="1">
    <citation type="journal article" date="2019" name="Int. J. Syst. Evol. Microbiol.">
        <title>The Global Catalogue of Microorganisms (GCM) 10K type strain sequencing project: providing services to taxonomists for standard genome sequencing and annotation.</title>
        <authorList>
            <consortium name="The Broad Institute Genomics Platform"/>
            <consortium name="The Broad Institute Genome Sequencing Center for Infectious Disease"/>
            <person name="Wu L."/>
            <person name="Ma J."/>
        </authorList>
    </citation>
    <scope>NUCLEOTIDE SEQUENCE [LARGE SCALE GENOMIC DNA]</scope>
    <source>
        <strain evidence="2">KCTC 22437</strain>
    </source>
</reference>
<dbReference type="Gene3D" id="3.40.50.12370">
    <property type="match status" value="1"/>
</dbReference>
<evidence type="ECO:0008006" key="3">
    <source>
        <dbReference type="Google" id="ProtNLM"/>
    </source>
</evidence>
<comment type="caution">
    <text evidence="1">The sequence shown here is derived from an EMBL/GenBank/DDBJ whole genome shotgun (WGS) entry which is preliminary data.</text>
</comment>